<reference evidence="1 2" key="1">
    <citation type="submission" date="2013-07" db="EMBL/GenBank/DDBJ databases">
        <title>Genome sequence of Salmonella bongori N268-08 - a rare clinical isolate.</title>
        <authorList>
            <person name="Marti R."/>
            <person name="Hagens S."/>
            <person name="Loessner M.J."/>
            <person name="Klumpp J."/>
        </authorList>
    </citation>
    <scope>NUCLEOTIDE SEQUENCE [LARGE SCALE GENOMIC DNA]</scope>
    <source>
        <strain evidence="1 2">N268-08</strain>
        <plasmid evidence="2">Plasmid RM1</plasmid>
    </source>
</reference>
<protein>
    <submittedName>
        <fullName evidence="1">Uncharacterized protein</fullName>
    </submittedName>
</protein>
<dbReference type="EMBL" id="CP006609">
    <property type="protein sequence ID" value="AGR61830.1"/>
    <property type="molecule type" value="Genomic_DNA"/>
</dbReference>
<dbReference type="KEGG" id="sbz:A464_plas0006"/>
<dbReference type="Proteomes" id="UP000015042">
    <property type="component" value="Plasmid RM1"/>
</dbReference>
<proteinExistence type="predicted"/>
<gene>
    <name evidence="1" type="ORF">A464_plas0006</name>
</gene>
<dbReference type="PATRIC" id="fig|1197719.3.peg.4643"/>
<name>S5NGR1_SALBN</name>
<keyword evidence="1" id="KW-0614">Plasmid</keyword>
<dbReference type="HOGENOM" id="CLU_3204961_0_0_6"/>
<evidence type="ECO:0000313" key="2">
    <source>
        <dbReference type="Proteomes" id="UP000015042"/>
    </source>
</evidence>
<organism evidence="1 2">
    <name type="scientific">Salmonella bongori N268-08</name>
    <dbReference type="NCBI Taxonomy" id="1197719"/>
    <lineage>
        <taxon>Bacteria</taxon>
        <taxon>Pseudomonadati</taxon>
        <taxon>Pseudomonadota</taxon>
        <taxon>Gammaproteobacteria</taxon>
        <taxon>Enterobacterales</taxon>
        <taxon>Enterobacteriaceae</taxon>
        <taxon>Salmonella</taxon>
    </lineage>
</organism>
<geneLocation type="plasmid" evidence="1 2">
    <name>RM1</name>
</geneLocation>
<evidence type="ECO:0000313" key="1">
    <source>
        <dbReference type="EMBL" id="AGR61830.1"/>
    </source>
</evidence>
<dbReference type="AlphaFoldDB" id="S5NGR1"/>
<sequence>MDGKIKTGREPFGFSPSALRQNAVSSFLHGGVNCGFGFMTCPVMS</sequence>
<accession>S5NGR1</accession>